<dbReference type="GO" id="GO:0008198">
    <property type="term" value="F:ferrous iron binding"/>
    <property type="evidence" value="ECO:0007669"/>
    <property type="project" value="InterPro"/>
</dbReference>
<dbReference type="SUPFAM" id="SSF53213">
    <property type="entry name" value="LigB-like"/>
    <property type="match status" value="1"/>
</dbReference>
<dbReference type="Proteomes" id="UP000712673">
    <property type="component" value="Unassembled WGS sequence"/>
</dbReference>
<dbReference type="Gene3D" id="3.40.830.10">
    <property type="entry name" value="LigB-like"/>
    <property type="match status" value="1"/>
</dbReference>
<feature type="domain" description="Extradiol ring-cleavage dioxygenase class III enzyme subunit B" evidence="1">
    <location>
        <begin position="49"/>
        <end position="293"/>
    </location>
</feature>
<accession>A0A937VY54</accession>
<evidence type="ECO:0000313" key="3">
    <source>
        <dbReference type="Proteomes" id="UP000712673"/>
    </source>
</evidence>
<dbReference type="Pfam" id="PF02900">
    <property type="entry name" value="LigB"/>
    <property type="match status" value="1"/>
</dbReference>
<evidence type="ECO:0000313" key="2">
    <source>
        <dbReference type="EMBL" id="MBM3223263.1"/>
    </source>
</evidence>
<name>A0A937VY54_UNCTE</name>
<evidence type="ECO:0000259" key="1">
    <source>
        <dbReference type="Pfam" id="PF02900"/>
    </source>
</evidence>
<dbReference type="AlphaFoldDB" id="A0A937VY54"/>
<reference evidence="2" key="1">
    <citation type="submission" date="2019-03" db="EMBL/GenBank/DDBJ databases">
        <title>Lake Tanganyika Metagenome-Assembled Genomes (MAGs).</title>
        <authorList>
            <person name="Tran P."/>
        </authorList>
    </citation>
    <scope>NUCLEOTIDE SEQUENCE</scope>
    <source>
        <strain evidence="2">K_DeepCast_65m_m2_066</strain>
    </source>
</reference>
<gene>
    <name evidence="2" type="ORF">FJZ47_05605</name>
</gene>
<protein>
    <recommendedName>
        <fullName evidence="1">Extradiol ring-cleavage dioxygenase class III enzyme subunit B domain-containing protein</fullName>
    </recommendedName>
</protein>
<dbReference type="InterPro" id="IPR004183">
    <property type="entry name" value="Xdiol_dOase_suB"/>
</dbReference>
<organism evidence="2 3">
    <name type="scientific">Tectimicrobiota bacterium</name>
    <dbReference type="NCBI Taxonomy" id="2528274"/>
    <lineage>
        <taxon>Bacteria</taxon>
        <taxon>Pseudomonadati</taxon>
        <taxon>Nitrospinota/Tectimicrobiota group</taxon>
        <taxon>Candidatus Tectimicrobiota</taxon>
    </lineage>
</organism>
<dbReference type="EMBL" id="VGLS01000118">
    <property type="protein sequence ID" value="MBM3223263.1"/>
    <property type="molecule type" value="Genomic_DNA"/>
</dbReference>
<proteinExistence type="predicted"/>
<sequence>MIGLGLASSHAPALFEPKERWPLVYSRIPEYTKGSQPHTAKLETPEVIQGYIDRINAAFTVLRLQLEAYQPDALLVVGDDQGDMFDASHNPTFAMYTGEELWGLDGTSYRPIEERHKITFSCHADLARSLHKGLIKRGFDIASCATFKPMGRPEHGVSHMVAHPVPTLVPRFDIPIIPLFMNEYYPPLPSAERCYNLGIALADILAERPERVAIYASGGLSHDPTGPRAGWVDEPLDRWVLERLERNDGEALKHLFTFDSDTMRGGTGEIRAWITVAGAMQRPATVVEYIRSHYAKVGLGFAYWPALETPETGWMEAEAMAQARF</sequence>
<comment type="caution">
    <text evidence="2">The sequence shown here is derived from an EMBL/GenBank/DDBJ whole genome shotgun (WGS) entry which is preliminary data.</text>
</comment>
<dbReference type="GO" id="GO:0016702">
    <property type="term" value="F:oxidoreductase activity, acting on single donors with incorporation of molecular oxygen, incorporation of two atoms of oxygen"/>
    <property type="evidence" value="ECO:0007669"/>
    <property type="project" value="UniProtKB-ARBA"/>
</dbReference>